<dbReference type="EMBL" id="FOZM01000001">
    <property type="protein sequence ID" value="SFS04259.1"/>
    <property type="molecule type" value="Genomic_DNA"/>
</dbReference>
<organism evidence="1 2">
    <name type="scientific">Yoonia litorea</name>
    <dbReference type="NCBI Taxonomy" id="1123755"/>
    <lineage>
        <taxon>Bacteria</taxon>
        <taxon>Pseudomonadati</taxon>
        <taxon>Pseudomonadota</taxon>
        <taxon>Alphaproteobacteria</taxon>
        <taxon>Rhodobacterales</taxon>
        <taxon>Paracoccaceae</taxon>
        <taxon>Yoonia</taxon>
    </lineage>
</organism>
<keyword evidence="2" id="KW-1185">Reference proteome</keyword>
<evidence type="ECO:0000313" key="2">
    <source>
        <dbReference type="Proteomes" id="UP000198926"/>
    </source>
</evidence>
<dbReference type="AlphaFoldDB" id="A0A1I6LLJ3"/>
<dbReference type="OrthoDB" id="7644647at2"/>
<accession>A0A1I6LLJ3</accession>
<dbReference type="Proteomes" id="UP000198926">
    <property type="component" value="Unassembled WGS sequence"/>
</dbReference>
<evidence type="ECO:0000313" key="1">
    <source>
        <dbReference type="EMBL" id="SFS04259.1"/>
    </source>
</evidence>
<protein>
    <submittedName>
        <fullName evidence="1">Uncharacterized protein</fullName>
    </submittedName>
</protein>
<sequence length="190" mass="21248">MAGIGHNSGRVDEPGKAWRSFVWKKARKDLVGVLPVEIIRRRVRRAEELGLPYKTYAGIRAHTGHDLIGFLFSNNALRILRTGDDLPLQQKEKLRQVTGALRHAIVHRPVSVERVAAMEDFDRAFAAPAFTDSWSEMRTKIKAIATTDGQPADRWLMIGDTAFEREWAEAGRMAGYLTADDFFGAGRAAT</sequence>
<proteinExistence type="predicted"/>
<dbReference type="RefSeq" id="WP_090203909.1">
    <property type="nucleotide sequence ID" value="NZ_FOZM01000001.1"/>
</dbReference>
<dbReference type="STRING" id="1123755.SAMN05444714_0652"/>
<reference evidence="1 2" key="1">
    <citation type="submission" date="2016-10" db="EMBL/GenBank/DDBJ databases">
        <authorList>
            <person name="de Groot N.N."/>
        </authorList>
    </citation>
    <scope>NUCLEOTIDE SEQUENCE [LARGE SCALE GENOMIC DNA]</scope>
    <source>
        <strain evidence="1 2">DSM 29433</strain>
    </source>
</reference>
<name>A0A1I6LLJ3_9RHOB</name>
<gene>
    <name evidence="1" type="ORF">SAMN05444714_0652</name>
</gene>